<dbReference type="GO" id="GO:0008270">
    <property type="term" value="F:zinc ion binding"/>
    <property type="evidence" value="ECO:0007669"/>
    <property type="project" value="UniProtKB-KW"/>
</dbReference>
<feature type="domain" description="RING-type" evidence="6">
    <location>
        <begin position="46"/>
        <end position="84"/>
    </location>
</feature>
<evidence type="ECO:0000256" key="3">
    <source>
        <dbReference type="ARBA" id="ARBA00022833"/>
    </source>
</evidence>
<protein>
    <submittedName>
        <fullName evidence="7">Transcriptional regulator of yeast-form-adherence 3</fullName>
    </submittedName>
</protein>
<dbReference type="PANTHER" id="PTHR23327:SF51">
    <property type="entry name" value="TRANSCRIPTIONAL REGULATOR OF YEAST FORM ADHERENCE 3"/>
    <property type="match status" value="1"/>
</dbReference>
<organism evidence="7 8">
    <name type="scientific">Mycena sanguinolenta</name>
    <dbReference type="NCBI Taxonomy" id="230812"/>
    <lineage>
        <taxon>Eukaryota</taxon>
        <taxon>Fungi</taxon>
        <taxon>Dikarya</taxon>
        <taxon>Basidiomycota</taxon>
        <taxon>Agaricomycotina</taxon>
        <taxon>Agaricomycetes</taxon>
        <taxon>Agaricomycetidae</taxon>
        <taxon>Agaricales</taxon>
        <taxon>Marasmiineae</taxon>
        <taxon>Mycenaceae</taxon>
        <taxon>Mycena</taxon>
    </lineage>
</organism>
<comment type="caution">
    <text evidence="7">The sequence shown here is derived from an EMBL/GenBank/DDBJ whole genome shotgun (WGS) entry which is preliminary data.</text>
</comment>
<evidence type="ECO:0000313" key="8">
    <source>
        <dbReference type="Proteomes" id="UP000623467"/>
    </source>
</evidence>
<dbReference type="Pfam" id="PF00097">
    <property type="entry name" value="zf-C3HC4"/>
    <property type="match status" value="1"/>
</dbReference>
<evidence type="ECO:0000259" key="6">
    <source>
        <dbReference type="PROSITE" id="PS50089"/>
    </source>
</evidence>
<dbReference type="SUPFAM" id="SSF57850">
    <property type="entry name" value="RING/U-box"/>
    <property type="match status" value="1"/>
</dbReference>
<evidence type="ECO:0000313" key="7">
    <source>
        <dbReference type="EMBL" id="KAF7370131.1"/>
    </source>
</evidence>
<dbReference type="Gene3D" id="3.30.40.10">
    <property type="entry name" value="Zinc/RING finger domain, C3HC4 (zinc finger)"/>
    <property type="match status" value="1"/>
</dbReference>
<feature type="compositionally biased region" description="Low complexity" evidence="5">
    <location>
        <begin position="1"/>
        <end position="12"/>
    </location>
</feature>
<keyword evidence="2 4" id="KW-0863">Zinc-finger</keyword>
<dbReference type="InterPro" id="IPR013083">
    <property type="entry name" value="Znf_RING/FYVE/PHD"/>
</dbReference>
<keyword evidence="3" id="KW-0862">Zinc</keyword>
<evidence type="ECO:0000256" key="1">
    <source>
        <dbReference type="ARBA" id="ARBA00022723"/>
    </source>
</evidence>
<reference evidence="7" key="1">
    <citation type="submission" date="2020-05" db="EMBL/GenBank/DDBJ databases">
        <title>Mycena genomes resolve the evolution of fungal bioluminescence.</title>
        <authorList>
            <person name="Tsai I.J."/>
        </authorList>
    </citation>
    <scope>NUCLEOTIDE SEQUENCE</scope>
    <source>
        <strain evidence="7">160909Yilan</strain>
    </source>
</reference>
<dbReference type="InterPro" id="IPR017907">
    <property type="entry name" value="Znf_RING_CS"/>
</dbReference>
<dbReference type="PROSITE" id="PS50089">
    <property type="entry name" value="ZF_RING_2"/>
    <property type="match status" value="1"/>
</dbReference>
<gene>
    <name evidence="7" type="ORF">MSAN_00643300</name>
</gene>
<keyword evidence="1" id="KW-0479">Metal-binding</keyword>
<dbReference type="InterPro" id="IPR001841">
    <property type="entry name" value="Znf_RING"/>
</dbReference>
<proteinExistence type="predicted"/>
<dbReference type="PANTHER" id="PTHR23327">
    <property type="entry name" value="RING FINGER PROTEIN 127"/>
    <property type="match status" value="1"/>
</dbReference>
<dbReference type="InterPro" id="IPR018957">
    <property type="entry name" value="Znf_C3HC4_RING-type"/>
</dbReference>
<dbReference type="OrthoDB" id="5588846at2759"/>
<keyword evidence="8" id="KW-1185">Reference proteome</keyword>
<accession>A0A8H6Z5A8</accession>
<feature type="region of interest" description="Disordered" evidence="5">
    <location>
        <begin position="1"/>
        <end position="21"/>
    </location>
</feature>
<sequence>MSSPSTSRNSTTPRRRTSRILAPDPGVRAQHDAAAHYSLSGGLCVPLCTSIAFKPIRLSCGHLFCVRCLVKMQKRGNDHCPMCRAPCVLVADGSNVDWAMLNFMHDWFPEESSIKLRQNEKEATEEELRDGYRSR</sequence>
<dbReference type="AlphaFoldDB" id="A0A8H6Z5A8"/>
<name>A0A8H6Z5A8_9AGAR</name>
<evidence type="ECO:0000256" key="4">
    <source>
        <dbReference type="PROSITE-ProRule" id="PRU00175"/>
    </source>
</evidence>
<evidence type="ECO:0000256" key="5">
    <source>
        <dbReference type="SAM" id="MobiDB-lite"/>
    </source>
</evidence>
<dbReference type="Proteomes" id="UP000623467">
    <property type="component" value="Unassembled WGS sequence"/>
</dbReference>
<dbReference type="PROSITE" id="PS00518">
    <property type="entry name" value="ZF_RING_1"/>
    <property type="match status" value="1"/>
</dbReference>
<dbReference type="EMBL" id="JACAZH010000004">
    <property type="protein sequence ID" value="KAF7370131.1"/>
    <property type="molecule type" value="Genomic_DNA"/>
</dbReference>
<evidence type="ECO:0000256" key="2">
    <source>
        <dbReference type="ARBA" id="ARBA00022771"/>
    </source>
</evidence>